<proteinExistence type="inferred from homology"/>
<feature type="domain" description="Nitroreductase" evidence="3">
    <location>
        <begin position="7"/>
        <end position="197"/>
    </location>
</feature>
<reference evidence="4 5" key="1">
    <citation type="journal article" date="2017" name="ISME J.">
        <title>Energy and carbon metabolisms in a deep terrestrial subsurface fluid microbial community.</title>
        <authorList>
            <person name="Momper L."/>
            <person name="Jungbluth S.P."/>
            <person name="Lee M.D."/>
            <person name="Amend J.P."/>
        </authorList>
    </citation>
    <scope>NUCLEOTIDE SEQUENCE [LARGE SCALE GENOMIC DNA]</scope>
    <source>
        <strain evidence="4">SURF_17</strain>
    </source>
</reference>
<dbReference type="InterPro" id="IPR029479">
    <property type="entry name" value="Nitroreductase"/>
</dbReference>
<evidence type="ECO:0000256" key="2">
    <source>
        <dbReference type="ARBA" id="ARBA00023002"/>
    </source>
</evidence>
<dbReference type="AlphaFoldDB" id="A0A419ERX7"/>
<name>A0A419ERX7_9BACT</name>
<keyword evidence="2" id="KW-0560">Oxidoreductase</keyword>
<dbReference type="EMBL" id="QZKI01000119">
    <property type="protein sequence ID" value="RJP66117.1"/>
    <property type="molecule type" value="Genomic_DNA"/>
</dbReference>
<dbReference type="Proteomes" id="UP000285961">
    <property type="component" value="Unassembled WGS sequence"/>
</dbReference>
<dbReference type="SUPFAM" id="SSF55469">
    <property type="entry name" value="FMN-dependent nitroreductase-like"/>
    <property type="match status" value="1"/>
</dbReference>
<evidence type="ECO:0000256" key="1">
    <source>
        <dbReference type="ARBA" id="ARBA00007118"/>
    </source>
</evidence>
<gene>
    <name evidence="4" type="ORF">C4532_16565</name>
</gene>
<evidence type="ECO:0000259" key="3">
    <source>
        <dbReference type="Pfam" id="PF00881"/>
    </source>
</evidence>
<evidence type="ECO:0000313" key="4">
    <source>
        <dbReference type="EMBL" id="RJP66117.1"/>
    </source>
</evidence>
<accession>A0A419ERX7</accession>
<protein>
    <recommendedName>
        <fullName evidence="3">Nitroreductase domain-containing protein</fullName>
    </recommendedName>
</protein>
<dbReference type="InterPro" id="IPR000415">
    <property type="entry name" value="Nitroreductase-like"/>
</dbReference>
<dbReference type="CDD" id="cd02136">
    <property type="entry name" value="PnbA_NfnB-like"/>
    <property type="match status" value="1"/>
</dbReference>
<evidence type="ECO:0000313" key="5">
    <source>
        <dbReference type="Proteomes" id="UP000285961"/>
    </source>
</evidence>
<comment type="similarity">
    <text evidence="1">Belongs to the nitroreductase family.</text>
</comment>
<sequence>MELLEAIKKRKSIRAYLPDSVSQETLRELLRAAVLAPSGSNSQPYKFYVVAGQRKKQVDAVLLNCLDESRTTSNELHMQREGGDEKAQERISARRTELTRAIMGILNENDLPLELFARGSFHYFGAPVAIFVTMDQSLGENYILSIGAAIENLILAAVEKGLGTCWIGMSLMYSKEIKETLGIPATERIITSLALGYPDGNAPINSFKASRDPLETFVQWIGCD</sequence>
<organism evidence="4 5">
    <name type="scientific">Candidatus Abyssobacteria bacterium SURF_17</name>
    <dbReference type="NCBI Taxonomy" id="2093361"/>
    <lineage>
        <taxon>Bacteria</taxon>
        <taxon>Pseudomonadati</taxon>
        <taxon>Candidatus Hydrogenedentota</taxon>
        <taxon>Candidatus Abyssobacteria</taxon>
    </lineage>
</organism>
<dbReference type="Gene3D" id="3.40.109.10">
    <property type="entry name" value="NADH Oxidase"/>
    <property type="match status" value="1"/>
</dbReference>
<dbReference type="Pfam" id="PF00881">
    <property type="entry name" value="Nitroreductase"/>
    <property type="match status" value="1"/>
</dbReference>
<dbReference type="PANTHER" id="PTHR43673:SF10">
    <property type="entry name" value="NADH DEHYDROGENASE_NAD(P)H NITROREDUCTASE XCC3605-RELATED"/>
    <property type="match status" value="1"/>
</dbReference>
<dbReference type="GO" id="GO:0016491">
    <property type="term" value="F:oxidoreductase activity"/>
    <property type="evidence" value="ECO:0007669"/>
    <property type="project" value="UniProtKB-KW"/>
</dbReference>
<comment type="caution">
    <text evidence="4">The sequence shown here is derived from an EMBL/GenBank/DDBJ whole genome shotgun (WGS) entry which is preliminary data.</text>
</comment>
<dbReference type="PANTHER" id="PTHR43673">
    <property type="entry name" value="NAD(P)H NITROREDUCTASE YDGI-RELATED"/>
    <property type="match status" value="1"/>
</dbReference>